<feature type="signal peptide" evidence="1">
    <location>
        <begin position="1"/>
        <end position="24"/>
    </location>
</feature>
<dbReference type="Proteomes" id="UP000626244">
    <property type="component" value="Unassembled WGS sequence"/>
</dbReference>
<dbReference type="Pfam" id="PF20316">
    <property type="entry name" value="DUF6612"/>
    <property type="match status" value="1"/>
</dbReference>
<evidence type="ECO:0008006" key="4">
    <source>
        <dbReference type="Google" id="ProtNLM"/>
    </source>
</evidence>
<protein>
    <recommendedName>
        <fullName evidence="4">Lipoprotein</fullName>
    </recommendedName>
</protein>
<organism evidence="2 3">
    <name type="scientific">Gottfriedia solisilvae</name>
    <dbReference type="NCBI Taxonomy" id="1516104"/>
    <lineage>
        <taxon>Bacteria</taxon>
        <taxon>Bacillati</taxon>
        <taxon>Bacillota</taxon>
        <taxon>Bacilli</taxon>
        <taxon>Bacillales</taxon>
        <taxon>Bacillaceae</taxon>
        <taxon>Gottfriedia</taxon>
    </lineage>
</organism>
<evidence type="ECO:0000256" key="1">
    <source>
        <dbReference type="SAM" id="SignalP"/>
    </source>
</evidence>
<dbReference type="AlphaFoldDB" id="A0A8J3F2J5"/>
<evidence type="ECO:0000313" key="3">
    <source>
        <dbReference type="Proteomes" id="UP000626244"/>
    </source>
</evidence>
<sequence length="264" mass="30438">MKKLKIFILIALTSILTLSTVACGKPIQHQKNNKETKSKFSVEQIYDQTTETMKKITSVSFKKITEENNNGGLIQVTELNSQMTISPEVALYETFLFSDISCDETCETIIEKTIVDDQFFFNVDGEWNTDISGIDAINQLHEMVEEKRFLRLIDKQYLNDAIVMENDESYIIRMEKDNKELIDVIEDTIGTQLLLNKSEEYEYDVSKLKYKVIIDKKSYHILGINSSMNLVAKKGSEEVKIKLVEKSTDFEYNNVNKIKVPDIQ</sequence>
<dbReference type="InterPro" id="IPR046720">
    <property type="entry name" value="DUF6612"/>
</dbReference>
<dbReference type="RefSeq" id="WP_088003269.1">
    <property type="nucleotide sequence ID" value="NZ_BMHB01000004.1"/>
</dbReference>
<proteinExistence type="predicted"/>
<dbReference type="PROSITE" id="PS51257">
    <property type="entry name" value="PROKAR_LIPOPROTEIN"/>
    <property type="match status" value="1"/>
</dbReference>
<name>A0A8J3F2J5_9BACI</name>
<evidence type="ECO:0000313" key="2">
    <source>
        <dbReference type="EMBL" id="GGI17791.1"/>
    </source>
</evidence>
<reference evidence="3" key="1">
    <citation type="journal article" date="2019" name="Int. J. Syst. Evol. Microbiol.">
        <title>The Global Catalogue of Microorganisms (GCM) 10K type strain sequencing project: providing services to taxonomists for standard genome sequencing and annotation.</title>
        <authorList>
            <consortium name="The Broad Institute Genomics Platform"/>
            <consortium name="The Broad Institute Genome Sequencing Center for Infectious Disease"/>
            <person name="Wu L."/>
            <person name="Ma J."/>
        </authorList>
    </citation>
    <scope>NUCLEOTIDE SEQUENCE [LARGE SCALE GENOMIC DNA]</scope>
    <source>
        <strain evidence="3">CGMCC 1.14993</strain>
    </source>
</reference>
<accession>A0A8J3F2J5</accession>
<feature type="chain" id="PRO_5035282833" description="Lipoprotein" evidence="1">
    <location>
        <begin position="25"/>
        <end position="264"/>
    </location>
</feature>
<keyword evidence="1" id="KW-0732">Signal</keyword>
<keyword evidence="3" id="KW-1185">Reference proteome</keyword>
<gene>
    <name evidence="2" type="ORF">GCM10007380_39700</name>
</gene>
<dbReference type="EMBL" id="BMHB01000004">
    <property type="protein sequence ID" value="GGI17791.1"/>
    <property type="molecule type" value="Genomic_DNA"/>
</dbReference>
<comment type="caution">
    <text evidence="2">The sequence shown here is derived from an EMBL/GenBank/DDBJ whole genome shotgun (WGS) entry which is preliminary data.</text>
</comment>